<feature type="transmembrane region" description="Helical" evidence="1">
    <location>
        <begin position="32"/>
        <end position="50"/>
    </location>
</feature>
<proteinExistence type="predicted"/>
<dbReference type="RefSeq" id="WP_318785231.1">
    <property type="nucleotide sequence ID" value="NZ_JAWDKC010000008.1"/>
</dbReference>
<gene>
    <name evidence="3" type="ORF">MmiAt1_03630</name>
</gene>
<feature type="transmembrane region" description="Helical" evidence="1">
    <location>
        <begin position="145"/>
        <end position="163"/>
    </location>
</feature>
<keyword evidence="1" id="KW-1133">Transmembrane helix</keyword>
<feature type="transmembrane region" description="Helical" evidence="1">
    <location>
        <begin position="184"/>
        <end position="217"/>
    </location>
</feature>
<dbReference type="InterPro" id="IPR003675">
    <property type="entry name" value="Rce1/LyrA-like_dom"/>
</dbReference>
<evidence type="ECO:0000313" key="4">
    <source>
        <dbReference type="Proteomes" id="UP001272052"/>
    </source>
</evidence>
<feature type="transmembrane region" description="Helical" evidence="1">
    <location>
        <begin position="104"/>
        <end position="125"/>
    </location>
</feature>
<accession>A0ABU3VPI9</accession>
<feature type="transmembrane region" description="Helical" evidence="1">
    <location>
        <begin position="294"/>
        <end position="319"/>
    </location>
</feature>
<evidence type="ECO:0000256" key="1">
    <source>
        <dbReference type="SAM" id="Phobius"/>
    </source>
</evidence>
<evidence type="ECO:0000259" key="2">
    <source>
        <dbReference type="Pfam" id="PF02517"/>
    </source>
</evidence>
<dbReference type="PANTHER" id="PTHR43592:SF15">
    <property type="entry name" value="CAAX AMINO TERMINAL PROTEASE FAMILY PROTEIN"/>
    <property type="match status" value="1"/>
</dbReference>
<feature type="transmembrane region" description="Helical" evidence="1">
    <location>
        <begin position="65"/>
        <end position="83"/>
    </location>
</feature>
<evidence type="ECO:0000313" key="3">
    <source>
        <dbReference type="EMBL" id="MDV0444820.1"/>
    </source>
</evidence>
<dbReference type="Pfam" id="PF02517">
    <property type="entry name" value="Rce1-like"/>
    <property type="match status" value="1"/>
</dbReference>
<protein>
    <recommendedName>
        <fullName evidence="2">CAAX prenyl protease 2/Lysostaphin resistance protein A-like domain-containing protein</fullName>
    </recommendedName>
</protein>
<organism evidence="3 4">
    <name type="scientific">Methanimicrococcus hacksteinii</name>
    <dbReference type="NCBI Taxonomy" id="3028293"/>
    <lineage>
        <taxon>Archaea</taxon>
        <taxon>Methanobacteriati</taxon>
        <taxon>Methanobacteriota</taxon>
        <taxon>Stenosarchaea group</taxon>
        <taxon>Methanomicrobia</taxon>
        <taxon>Methanosarcinales</taxon>
        <taxon>Methanosarcinaceae</taxon>
        <taxon>Methanimicrococcus</taxon>
    </lineage>
</organism>
<feature type="domain" description="CAAX prenyl protease 2/Lysostaphin resistance protein A-like" evidence="2">
    <location>
        <begin position="149"/>
        <end position="234"/>
    </location>
</feature>
<sequence>MTETTPGSLSAETEKTDCKTFRKNINQLSRTLFFYGLLMFVPLLVFLLFQNPDLPEEELYKTAENGWLIIAGLCLGMILILLFRKKEFLSDLTKKNKSMTARAFVALFFCFMLAQPFFFALSGLFEAFLNLFGLTNLEAIEAVSSVSMTFSMFLYASFLGPIAEEIVFRGAILRFLEKYGKVYAIVVSAILFGVFHANFTQSIFAVLVGLVLGYVAIEYSLKWAVLLHVINNFVFSDLLGRLFEYLDPSASDLMLYVIYGIFLVGGIAVLFFGRKQIKSDLSQNKTGKKVWRHTFTAFWTVVFIAFNLIMALTGITALAT</sequence>
<keyword evidence="1" id="KW-0472">Membrane</keyword>
<dbReference type="PANTHER" id="PTHR43592">
    <property type="entry name" value="CAAX AMINO TERMINAL PROTEASE"/>
    <property type="match status" value="1"/>
</dbReference>
<name>A0ABU3VPI9_9EURY</name>
<feature type="transmembrane region" description="Helical" evidence="1">
    <location>
        <begin position="253"/>
        <end position="273"/>
    </location>
</feature>
<comment type="caution">
    <text evidence="3">The sequence shown here is derived from an EMBL/GenBank/DDBJ whole genome shotgun (WGS) entry which is preliminary data.</text>
</comment>
<dbReference type="EMBL" id="JAWDKC010000008">
    <property type="protein sequence ID" value="MDV0444820.1"/>
    <property type="molecule type" value="Genomic_DNA"/>
</dbReference>
<keyword evidence="1" id="KW-0812">Transmembrane</keyword>
<dbReference type="Proteomes" id="UP001272052">
    <property type="component" value="Unassembled WGS sequence"/>
</dbReference>
<reference evidence="3 4" key="1">
    <citation type="submission" date="2023-06" db="EMBL/GenBank/DDBJ databases">
        <title>Genome sequence of Methanimicrococcus sp. At1.</title>
        <authorList>
            <person name="Protasov E."/>
            <person name="Platt K."/>
            <person name="Poehlein A."/>
            <person name="Daniel R."/>
            <person name="Brune A."/>
        </authorList>
    </citation>
    <scope>NUCLEOTIDE SEQUENCE [LARGE SCALE GENOMIC DNA]</scope>
    <source>
        <strain evidence="3 4">At1</strain>
    </source>
</reference>
<keyword evidence="4" id="KW-1185">Reference proteome</keyword>